<evidence type="ECO:0000313" key="3">
    <source>
        <dbReference type="Proteomes" id="UP000594262"/>
    </source>
</evidence>
<dbReference type="GO" id="GO:0043291">
    <property type="term" value="C:RAVE complex"/>
    <property type="evidence" value="ECO:0007669"/>
    <property type="project" value="TreeGrafter"/>
</dbReference>
<proteinExistence type="inferred from homology"/>
<dbReference type="RefSeq" id="XP_066913278.1">
    <property type="nucleotide sequence ID" value="XM_067057177.1"/>
</dbReference>
<dbReference type="Pfam" id="PF10259">
    <property type="entry name" value="Rogdi_lz"/>
    <property type="match status" value="1"/>
</dbReference>
<protein>
    <submittedName>
        <fullName evidence="2">Uncharacterized protein</fullName>
    </submittedName>
</protein>
<dbReference type="OrthoDB" id="66510at2759"/>
<dbReference type="GeneID" id="136800516"/>
<dbReference type="PANTHER" id="PTHR13618:SF1">
    <property type="entry name" value="PROTEIN ROGDI HOMOLOG"/>
    <property type="match status" value="1"/>
</dbReference>
<name>A0A7M5X4G0_9CNID</name>
<dbReference type="PANTHER" id="PTHR13618">
    <property type="entry name" value="LEUCINE ZIPPER CONTAINING TRANSCRIPTION FACTOR LZF1"/>
    <property type="match status" value="1"/>
</dbReference>
<dbReference type="AlphaFoldDB" id="A0A7M5X4G0"/>
<organism evidence="2 3">
    <name type="scientific">Clytia hemisphaerica</name>
    <dbReference type="NCBI Taxonomy" id="252671"/>
    <lineage>
        <taxon>Eukaryota</taxon>
        <taxon>Metazoa</taxon>
        <taxon>Cnidaria</taxon>
        <taxon>Hydrozoa</taxon>
        <taxon>Hydroidolina</taxon>
        <taxon>Leptothecata</taxon>
        <taxon>Obeliida</taxon>
        <taxon>Clytiidae</taxon>
        <taxon>Clytia</taxon>
    </lineage>
</organism>
<accession>A0A7M5X4G0</accession>
<dbReference type="EnsemblMetazoa" id="CLYHEMT016806.1">
    <property type="protein sequence ID" value="CLYHEMP016806.1"/>
    <property type="gene ID" value="CLYHEMG016806"/>
</dbReference>
<evidence type="ECO:0000256" key="1">
    <source>
        <dbReference type="ARBA" id="ARBA00005535"/>
    </source>
</evidence>
<keyword evidence="3" id="KW-1185">Reference proteome</keyword>
<dbReference type="InterPro" id="IPR028241">
    <property type="entry name" value="RAVE2/Rogdi"/>
</dbReference>
<comment type="similarity">
    <text evidence="1">Belongs to the rogdi family.</text>
</comment>
<evidence type="ECO:0000313" key="2">
    <source>
        <dbReference type="EnsemblMetazoa" id="CLYHEMP016806.1"/>
    </source>
</evidence>
<dbReference type="Proteomes" id="UP000594262">
    <property type="component" value="Unplaced"/>
</dbReference>
<reference evidence="2" key="1">
    <citation type="submission" date="2021-01" db="UniProtKB">
        <authorList>
            <consortium name="EnsemblMetazoa"/>
        </authorList>
    </citation>
    <scope>IDENTIFICATION</scope>
</reference>
<sequence length="284" mass="32446">MSNVKVDSVQVLRGEYEWLLAEEVPSMTKQLKSFIQACLQKVNILSSPAHTIKGNNFLLSLPNSDAVKGLINVAGDSVIKAELKFKFPKYASNGIGTFIFEQCPWKLQQLQDTSNHLKMAFEELKEQEYNSSLLEKQRVNQLLDQIMMSLSCAKNSLLVPQKQSMSQIMGSNCQKVLNPPIPEEILVNFHVNCDKLVFDVFLLNVLTTNTPNQKYVNDLSAVGSMFEFEGRWFEIANKYEIICTVPWLKDMIVWINTAQQLCQQLKDKLKIFDTLAPNLERKNY</sequence>